<proteinExistence type="predicted"/>
<evidence type="ECO:0000313" key="3">
    <source>
        <dbReference type="Proteomes" id="UP000319848"/>
    </source>
</evidence>
<dbReference type="Gene3D" id="3.90.550.10">
    <property type="entry name" value="Spore Coat Polysaccharide Biosynthesis Protein SpsA, Chain A"/>
    <property type="match status" value="1"/>
</dbReference>
<evidence type="ECO:0000259" key="1">
    <source>
        <dbReference type="Pfam" id="PF00535"/>
    </source>
</evidence>
<keyword evidence="3" id="KW-1185">Reference proteome</keyword>
<keyword evidence="2" id="KW-0808">Transferase</keyword>
<dbReference type="STRING" id="1341154.FCR2A7T_08110"/>
<dbReference type="RefSeq" id="WP_035117274.1">
    <property type="nucleotide sequence ID" value="NZ_AVBI01000012.1"/>
</dbReference>
<name>A0A562LR86_9FLAO</name>
<sequence length="299" mass="34648">MISILIPTYNYNVYPLVTELKKQADSLSVPYEILIQDDASTLFLKKNEAINALENCVYTLNRENLGRGNNINVLNSKARFDYVLIMEADALPENKNYLETFVKTITPETEVIFGGVTYPKAQPNSEQLLRWKYGNNRESIALEDRLKNPYHFVFTWNLLVKKEMLSQNPFPVSVKEYGYEDVAFIKKLKTQNITIRHIENRLIHFNQESSTVFIQKTEKAVQTLKQLLESNELAYEDTRIGRTYLQFRSLGLDKSLAFLFRRCSKRLLSNLTSSNPSLVLLDLYKLGYFCALDTQKQPT</sequence>
<reference evidence="2 3" key="1">
    <citation type="journal article" date="2015" name="Stand. Genomic Sci.">
        <title>Genomic Encyclopedia of Bacterial and Archaeal Type Strains, Phase III: the genomes of soil and plant-associated and newly described type strains.</title>
        <authorList>
            <person name="Whitman W.B."/>
            <person name="Woyke T."/>
            <person name="Klenk H.P."/>
            <person name="Zhou Y."/>
            <person name="Lilburn T.G."/>
            <person name="Beck B.J."/>
            <person name="De Vos P."/>
            <person name="Vandamme P."/>
            <person name="Eisen J.A."/>
            <person name="Garrity G."/>
            <person name="Hugenholtz P."/>
            <person name="Kyrpides N.C."/>
        </authorList>
    </citation>
    <scope>NUCLEOTIDE SEQUENCE [LARGE SCALE GENOMIC DNA]</scope>
    <source>
        <strain evidence="2 3">CGMCC 1.7270</strain>
    </source>
</reference>
<protein>
    <submittedName>
        <fullName evidence="2">Glycosyl transferase family 2</fullName>
    </submittedName>
</protein>
<dbReference type="InterPro" id="IPR029044">
    <property type="entry name" value="Nucleotide-diphossugar_trans"/>
</dbReference>
<dbReference type="EMBL" id="VLKQ01000011">
    <property type="protein sequence ID" value="TWI10129.1"/>
    <property type="molecule type" value="Genomic_DNA"/>
</dbReference>
<feature type="domain" description="Glycosyltransferase 2-like" evidence="1">
    <location>
        <begin position="3"/>
        <end position="165"/>
    </location>
</feature>
<dbReference type="SUPFAM" id="SSF53448">
    <property type="entry name" value="Nucleotide-diphospho-sugar transferases"/>
    <property type="match status" value="1"/>
</dbReference>
<evidence type="ECO:0000313" key="2">
    <source>
        <dbReference type="EMBL" id="TWI10129.1"/>
    </source>
</evidence>
<gene>
    <name evidence="2" type="ORF">IP98_02346</name>
</gene>
<dbReference type="OrthoDB" id="761861at2"/>
<dbReference type="AlphaFoldDB" id="A0A562LR86"/>
<dbReference type="GO" id="GO:0016740">
    <property type="term" value="F:transferase activity"/>
    <property type="evidence" value="ECO:0007669"/>
    <property type="project" value="UniProtKB-KW"/>
</dbReference>
<organism evidence="2 3">
    <name type="scientific">Flavobacterium cauense R2A-7</name>
    <dbReference type="NCBI Taxonomy" id="1341154"/>
    <lineage>
        <taxon>Bacteria</taxon>
        <taxon>Pseudomonadati</taxon>
        <taxon>Bacteroidota</taxon>
        <taxon>Flavobacteriia</taxon>
        <taxon>Flavobacteriales</taxon>
        <taxon>Flavobacteriaceae</taxon>
        <taxon>Flavobacterium</taxon>
    </lineage>
</organism>
<dbReference type="InterPro" id="IPR001173">
    <property type="entry name" value="Glyco_trans_2-like"/>
</dbReference>
<dbReference type="Proteomes" id="UP000319848">
    <property type="component" value="Unassembled WGS sequence"/>
</dbReference>
<accession>A0A562LR86</accession>
<dbReference type="Pfam" id="PF00535">
    <property type="entry name" value="Glycos_transf_2"/>
    <property type="match status" value="1"/>
</dbReference>
<comment type="caution">
    <text evidence="2">The sequence shown here is derived from an EMBL/GenBank/DDBJ whole genome shotgun (WGS) entry which is preliminary data.</text>
</comment>